<gene>
    <name evidence="2" type="ORF">PtA15_8A50</name>
</gene>
<keyword evidence="3" id="KW-1185">Reference proteome</keyword>
<dbReference type="RefSeq" id="XP_053022704.1">
    <property type="nucleotide sequence ID" value="XM_053171948.1"/>
</dbReference>
<dbReference type="EMBL" id="CP110428">
    <property type="protein sequence ID" value="WAQ87149.1"/>
    <property type="molecule type" value="Genomic_DNA"/>
</dbReference>
<feature type="compositionally biased region" description="Basic and acidic residues" evidence="1">
    <location>
        <begin position="1"/>
        <end position="10"/>
    </location>
</feature>
<proteinExistence type="predicted"/>
<evidence type="ECO:0000313" key="3">
    <source>
        <dbReference type="Proteomes" id="UP001164743"/>
    </source>
</evidence>
<accession>A0ABY7CPG0</accession>
<evidence type="ECO:0000256" key="1">
    <source>
        <dbReference type="SAM" id="MobiDB-lite"/>
    </source>
</evidence>
<dbReference type="Proteomes" id="UP001164743">
    <property type="component" value="Chromosome 8A"/>
</dbReference>
<evidence type="ECO:0000313" key="2">
    <source>
        <dbReference type="EMBL" id="WAQ87149.1"/>
    </source>
</evidence>
<protein>
    <submittedName>
        <fullName evidence="2">Uncharacterized protein</fullName>
    </submittedName>
</protein>
<feature type="compositionally biased region" description="Basic and acidic residues" evidence="1">
    <location>
        <begin position="24"/>
        <end position="40"/>
    </location>
</feature>
<organism evidence="2 3">
    <name type="scientific">Puccinia triticina</name>
    <dbReference type="NCBI Taxonomy" id="208348"/>
    <lineage>
        <taxon>Eukaryota</taxon>
        <taxon>Fungi</taxon>
        <taxon>Dikarya</taxon>
        <taxon>Basidiomycota</taxon>
        <taxon>Pucciniomycotina</taxon>
        <taxon>Pucciniomycetes</taxon>
        <taxon>Pucciniales</taxon>
        <taxon>Pucciniaceae</taxon>
        <taxon>Puccinia</taxon>
    </lineage>
</organism>
<dbReference type="GeneID" id="77812832"/>
<sequence length="149" mass="16391">MCNSKQDKPSSPEPPSSSFYYHFAAEERESQQEKGDRDCFRAPLTTGGYSDDYPNDGDIRGSRLGRARATGNCAVPGGDVSGGGDNQAEANARVDQTLYKILDDFDLKATHFWILGELGWTMLKDNSNSLYISDSPYDSFPASRENSCI</sequence>
<feature type="region of interest" description="Disordered" evidence="1">
    <location>
        <begin position="1"/>
        <end position="59"/>
    </location>
</feature>
<reference evidence="2" key="1">
    <citation type="submission" date="2022-10" db="EMBL/GenBank/DDBJ databases">
        <title>Puccinia triticina Genome sequencing and assembly.</title>
        <authorList>
            <person name="Li C."/>
        </authorList>
    </citation>
    <scope>NUCLEOTIDE SEQUENCE</scope>
    <source>
        <strain evidence="2">Pt15</strain>
    </source>
</reference>
<name>A0ABY7CPG0_9BASI</name>